<keyword evidence="5" id="KW-1185">Reference proteome</keyword>
<dbReference type="PANTHER" id="PTHR46401">
    <property type="entry name" value="GLYCOSYLTRANSFERASE WBBK-RELATED"/>
    <property type="match status" value="1"/>
</dbReference>
<proteinExistence type="predicted"/>
<evidence type="ECO:0000259" key="3">
    <source>
        <dbReference type="Pfam" id="PF13439"/>
    </source>
</evidence>
<dbReference type="STRING" id="2041.AERYTH_02145"/>
<dbReference type="InterPro" id="IPR028098">
    <property type="entry name" value="Glyco_trans_4-like_N"/>
</dbReference>
<dbReference type="RefSeq" id="WP_067854046.1">
    <property type="nucleotide sequence ID" value="NZ_CP011502.1"/>
</dbReference>
<dbReference type="KEGG" id="aer:AERYTH_02145"/>
<feature type="domain" description="Glycosyltransferase subfamily 4-like N-terminal" evidence="3">
    <location>
        <begin position="14"/>
        <end position="215"/>
    </location>
</feature>
<sequence length="418" mass="45286">MRVALLSYRSKQHVGGQGVYVEHLSRGLVEAGHDVEVISGQPYPVGLDPRVRLTRLPSLGIYDEPDPFKPPAPWTLRSVPDVVEWVLSVTGAFGEPLTFTLRADRHLRERVDEFDVVHDNQSLGWGLLALRRRLPLVATIHHPISRDRKVELEAARGWRKLSVARWYSFVGMQARVARRLPFVVGVSTVATDDTVTDFGIDPERIRVVPLGVDTDLFTPAEAADRVPGRVVAVASADKPLKGVAHLLDALAKVRVEHPDVELQLVSTVEPGGATDRRIDALGLRDCVTTHSGVEAEHIADLMRSAEVMCVPSLYEGFSLPTVEALASGTAVVASRAGAIPEVVGDGEDGDPCAVLVEPGDAEQLAAAISALLDDPDRRAALGAAGRARALERYSWTSVARATADVYDEAIRRFAGKEQ</sequence>
<name>A0A0U4C5Z2_9ACTN</name>
<evidence type="ECO:0000313" key="4">
    <source>
        <dbReference type="EMBL" id="ALX03579.1"/>
    </source>
</evidence>
<reference evidence="4 5" key="1">
    <citation type="journal article" date="1991" name="Int. J. Syst. Bacteriol.">
        <title>Description of the erythromycin-producing bacterium Arthrobacter sp. strain NRRL B-3381 as Aeromicrobium erythreum gen. nov., sp. nov.</title>
        <authorList>
            <person name="Miller E.S."/>
            <person name="Woese C.R."/>
            <person name="Brenner S."/>
        </authorList>
    </citation>
    <scope>NUCLEOTIDE SEQUENCE [LARGE SCALE GENOMIC DNA]</scope>
    <source>
        <strain evidence="4 5">AR18</strain>
    </source>
</reference>
<evidence type="ECO:0000256" key="2">
    <source>
        <dbReference type="ARBA" id="ARBA00022679"/>
    </source>
</evidence>
<keyword evidence="2 4" id="KW-0808">Transferase</keyword>
<dbReference type="AlphaFoldDB" id="A0A0U4C5Z2"/>
<dbReference type="Pfam" id="PF13692">
    <property type="entry name" value="Glyco_trans_1_4"/>
    <property type="match status" value="1"/>
</dbReference>
<keyword evidence="1" id="KW-0328">Glycosyltransferase</keyword>
<dbReference type="CDD" id="cd03801">
    <property type="entry name" value="GT4_PimA-like"/>
    <property type="match status" value="1"/>
</dbReference>
<dbReference type="OrthoDB" id="8555507at2"/>
<dbReference type="EMBL" id="CP011502">
    <property type="protein sequence ID" value="ALX03579.1"/>
    <property type="molecule type" value="Genomic_DNA"/>
</dbReference>
<dbReference type="Gene3D" id="3.40.50.2000">
    <property type="entry name" value="Glycogen Phosphorylase B"/>
    <property type="match status" value="2"/>
</dbReference>
<dbReference type="Pfam" id="PF13439">
    <property type="entry name" value="Glyco_transf_4"/>
    <property type="match status" value="1"/>
</dbReference>
<accession>A0A0U4C5Z2</accession>
<evidence type="ECO:0000256" key="1">
    <source>
        <dbReference type="ARBA" id="ARBA00022676"/>
    </source>
</evidence>
<evidence type="ECO:0000313" key="5">
    <source>
        <dbReference type="Proteomes" id="UP000067689"/>
    </source>
</evidence>
<dbReference type="GO" id="GO:0016757">
    <property type="term" value="F:glycosyltransferase activity"/>
    <property type="evidence" value="ECO:0007669"/>
    <property type="project" value="UniProtKB-KW"/>
</dbReference>
<dbReference type="SUPFAM" id="SSF53756">
    <property type="entry name" value="UDP-Glycosyltransferase/glycogen phosphorylase"/>
    <property type="match status" value="1"/>
</dbReference>
<dbReference type="PATRIC" id="fig|2041.4.peg.455"/>
<gene>
    <name evidence="4" type="ORF">AERYTH_02145</name>
</gene>
<dbReference type="GO" id="GO:0009103">
    <property type="term" value="P:lipopolysaccharide biosynthetic process"/>
    <property type="evidence" value="ECO:0007669"/>
    <property type="project" value="TreeGrafter"/>
</dbReference>
<protein>
    <submittedName>
        <fullName evidence="4">Glycosyl transferase family 1</fullName>
    </submittedName>
</protein>
<dbReference type="PANTHER" id="PTHR46401:SF2">
    <property type="entry name" value="GLYCOSYLTRANSFERASE WBBK-RELATED"/>
    <property type="match status" value="1"/>
</dbReference>
<organism evidence="4 5">
    <name type="scientific">Aeromicrobium erythreum</name>
    <dbReference type="NCBI Taxonomy" id="2041"/>
    <lineage>
        <taxon>Bacteria</taxon>
        <taxon>Bacillati</taxon>
        <taxon>Actinomycetota</taxon>
        <taxon>Actinomycetes</taxon>
        <taxon>Propionibacteriales</taxon>
        <taxon>Nocardioidaceae</taxon>
        <taxon>Aeromicrobium</taxon>
    </lineage>
</organism>
<dbReference type="Proteomes" id="UP000067689">
    <property type="component" value="Chromosome"/>
</dbReference>